<dbReference type="GeneID" id="9938318"/>
<feature type="transmembrane region" description="Helical" evidence="1">
    <location>
        <begin position="280"/>
        <end position="302"/>
    </location>
</feature>
<protein>
    <recommendedName>
        <fullName evidence="3">MARVEL domain-containing protein</fullName>
    </recommendedName>
</protein>
<dbReference type="AlphaFoldDB" id="A0A1S0UAK6"/>
<feature type="transmembrane region" description="Helical" evidence="1">
    <location>
        <begin position="163"/>
        <end position="186"/>
    </location>
</feature>
<feature type="transmembrane region" description="Helical" evidence="1">
    <location>
        <begin position="206"/>
        <end position="228"/>
    </location>
</feature>
<evidence type="ECO:0000313" key="2">
    <source>
        <dbReference type="EMBL" id="EFO27536.1"/>
    </source>
</evidence>
<proteinExistence type="predicted"/>
<dbReference type="RefSeq" id="XP_003136538.1">
    <property type="nucleotide sequence ID" value="XM_003136490.1"/>
</dbReference>
<accession>A0A1S0UAK6</accession>
<feature type="transmembrane region" description="Helical" evidence="1">
    <location>
        <begin position="240"/>
        <end position="260"/>
    </location>
</feature>
<dbReference type="CTD" id="9938318"/>
<dbReference type="KEGG" id="loa:LOAG_00950"/>
<dbReference type="InParanoid" id="A0A1S0UAK6"/>
<keyword evidence="1" id="KW-0472">Membrane</keyword>
<gene>
    <name evidence="2" type="ORF">LOAG_00950</name>
</gene>
<reference evidence="2" key="1">
    <citation type="submission" date="2012-04" db="EMBL/GenBank/DDBJ databases">
        <title>The Genome Sequence of Loa loa.</title>
        <authorList>
            <consortium name="The Broad Institute Genome Sequencing Platform"/>
            <consortium name="Broad Institute Genome Sequencing Center for Infectious Disease"/>
            <person name="Nutman T.B."/>
            <person name="Fink D.L."/>
            <person name="Russ C."/>
            <person name="Young S."/>
            <person name="Zeng Q."/>
            <person name="Gargeya S."/>
            <person name="Alvarado L."/>
            <person name="Berlin A."/>
            <person name="Chapman S.B."/>
            <person name="Chen Z."/>
            <person name="Freedman E."/>
            <person name="Gellesch M."/>
            <person name="Goldberg J."/>
            <person name="Griggs A."/>
            <person name="Gujja S."/>
            <person name="Heilman E.R."/>
            <person name="Heiman D."/>
            <person name="Howarth C."/>
            <person name="Mehta T."/>
            <person name="Neiman D."/>
            <person name="Pearson M."/>
            <person name="Roberts A."/>
            <person name="Saif S."/>
            <person name="Shea T."/>
            <person name="Shenoy N."/>
            <person name="Sisk P."/>
            <person name="Stolte C."/>
            <person name="Sykes S."/>
            <person name="White J."/>
            <person name="Yandava C."/>
            <person name="Haas B."/>
            <person name="Henn M.R."/>
            <person name="Nusbaum C."/>
            <person name="Birren B."/>
        </authorList>
    </citation>
    <scope>NUCLEOTIDE SEQUENCE [LARGE SCALE GENOMIC DNA]</scope>
</reference>
<organism evidence="2">
    <name type="scientific">Loa loa</name>
    <name type="common">Eye worm</name>
    <name type="synonym">Filaria loa</name>
    <dbReference type="NCBI Taxonomy" id="7209"/>
    <lineage>
        <taxon>Eukaryota</taxon>
        <taxon>Metazoa</taxon>
        <taxon>Ecdysozoa</taxon>
        <taxon>Nematoda</taxon>
        <taxon>Chromadorea</taxon>
        <taxon>Rhabditida</taxon>
        <taxon>Spirurina</taxon>
        <taxon>Spiruromorpha</taxon>
        <taxon>Filarioidea</taxon>
        <taxon>Onchocercidae</taxon>
        <taxon>Loa</taxon>
    </lineage>
</organism>
<dbReference type="FunCoup" id="A0A1S0UAK6">
    <property type="interactions" value="76"/>
</dbReference>
<dbReference type="EMBL" id="JH712184">
    <property type="protein sequence ID" value="EFO27536.1"/>
    <property type="molecule type" value="Genomic_DNA"/>
</dbReference>
<keyword evidence="1" id="KW-1133">Transmembrane helix</keyword>
<name>A0A1S0UAK6_LOALO</name>
<sequence length="309" mass="36090">MNFYYGGAHPSQNVAYRNYLQLNTSPTLYRRSRTVPTRAILPKICKMMYTKQNRGYAVDPYFLYPLEYRSHFGSWEDARRWPMYRKKKRFFGRIQTYQESEFGGNPIDRQPHYCHGLYRVQLDMQPTALRRIRPYYTPSYVTYPPCIMNTVRTKTKYSERYSIIMKTTVKAIELLLGVAAIGFIIAPMREMSLYAFVKIIQTEWQVLVLGIPASFSALSLIMLFGACFGYRYGLWRRFDCLISLLGSFSYLFVGAIEAYYAACYPSNRGKIGLLCHRLQWIIATALIFVNFIVYIMDCVLSFRTGISTL</sequence>
<keyword evidence="1" id="KW-0812">Transmembrane</keyword>
<dbReference type="OrthoDB" id="5801479at2759"/>
<dbReference type="OMA" id="LHEPYGQ"/>
<evidence type="ECO:0000256" key="1">
    <source>
        <dbReference type="SAM" id="Phobius"/>
    </source>
</evidence>
<evidence type="ECO:0008006" key="3">
    <source>
        <dbReference type="Google" id="ProtNLM"/>
    </source>
</evidence>